<evidence type="ECO:0000313" key="3">
    <source>
        <dbReference type="EMBL" id="QTJ63601.1"/>
    </source>
</evidence>
<keyword evidence="2" id="KW-0472">Membrane</keyword>
<proteinExistence type="predicted"/>
<evidence type="ECO:0000256" key="1">
    <source>
        <dbReference type="SAM" id="MobiDB-lite"/>
    </source>
</evidence>
<reference evidence="3" key="1">
    <citation type="submission" date="2020-11" db="EMBL/GenBank/DDBJ databases">
        <authorList>
            <person name="Paraskevopoulou S."/>
            <person name="Kaefer S."/>
            <person name="Zirkel F."/>
            <person name="Donath A."/>
            <person name="Petersen M."/>
            <person name="Liu S."/>
            <person name="Zhou X."/>
            <person name="Drosten C."/>
            <person name="Misof B."/>
            <person name="Junglen S."/>
        </authorList>
    </citation>
    <scope>NUCLEOTIDE SEQUENCE</scope>
    <source>
        <strain evidence="3">OKIAV394</strain>
    </source>
</reference>
<evidence type="ECO:0000256" key="2">
    <source>
        <dbReference type="SAM" id="Phobius"/>
    </source>
</evidence>
<feature type="transmembrane region" description="Helical" evidence="2">
    <location>
        <begin position="173"/>
        <end position="195"/>
    </location>
</feature>
<sequence length="485" mass="53928">METLRRAASALSLAGPSAGGPSQDLPEETDENTRLRRIIERRELEQQIALTDSTHREELLALLAIKTAGKLIDKNYQAYCHKLMIDYLDKIPVLSPVVKAKAMKNIYQRHIYEKTKELPWTVAEVEKANEYNENQAGIVYKRNPFLFFIWHKVELKQDLNSISPLRDQPSTRWYHWILPVVIGIPTLCLVGRYIIFPLYRTAWHCITTPPVLNQVTPHISIDIKPPYCPSISPVTSPGSISISENLSATQDLGADNSMWTALKTSLGGIFTKLLPTASMQAIEPPTMSALLLRSRSSLLTNINLPALSKPAISHLTSNMADLSNHWNASSVCTTAIDTISPKVTMTRLLDALTTYVGSIDTIPRQTTQLLTHTLPSKCFASHTPFTLPFTNIIANCDHLAARLLSIDAEIDKATTIRFVEPACRVMSTHPLATVSSITVLSCVCWKTLVSRVKLLLTVTTVLFSAMLLSLSLLSNNFDVTTWKPC</sequence>
<feature type="region of interest" description="Disordered" evidence="1">
    <location>
        <begin position="1"/>
        <end position="31"/>
    </location>
</feature>
<keyword evidence="2" id="KW-0812">Transmembrane</keyword>
<name>A0A8A6RJU4_9TOMB</name>
<feature type="compositionally biased region" description="Low complexity" evidence="1">
    <location>
        <begin position="1"/>
        <end position="22"/>
    </location>
</feature>
<dbReference type="EMBL" id="MW208781">
    <property type="protein sequence ID" value="QTJ63601.1"/>
    <property type="molecule type" value="Genomic_RNA"/>
</dbReference>
<organism evidence="3">
    <name type="scientific">Raphidiopteran tombus-related virus</name>
    <dbReference type="NCBI Taxonomy" id="2822559"/>
    <lineage>
        <taxon>Viruses</taxon>
        <taxon>Riboviria</taxon>
        <taxon>Orthornavirae</taxon>
        <taxon>Kitrinoviricota</taxon>
        <taxon>Tolucaviricetes</taxon>
        <taxon>Tolivirales</taxon>
        <taxon>Tombusviridae</taxon>
    </lineage>
</organism>
<keyword evidence="2" id="KW-1133">Transmembrane helix</keyword>
<reference evidence="3" key="2">
    <citation type="journal article" date="2021" name="Virus Evol.">
        <title>Viromics of extant insect orders unveil the evolution of the flavi-like superfamily.</title>
        <authorList>
            <person name="Sofia P."/>
            <person name="Simon K."/>
            <person name="Florian Z."/>
            <person name="Alexander D."/>
            <person name="Malte P."/>
            <person name="Shanlin L."/>
            <person name="Xin Z."/>
            <person name="Christian D."/>
            <person name="Bernhard M."/>
            <person name="Sandra J."/>
        </authorList>
    </citation>
    <scope>NUCLEOTIDE SEQUENCE</scope>
    <source>
        <strain evidence="3">OKIAV394</strain>
    </source>
</reference>
<feature type="transmembrane region" description="Helical" evidence="2">
    <location>
        <begin position="454"/>
        <end position="473"/>
    </location>
</feature>
<accession>A0A8A6RJU4</accession>
<protein>
    <submittedName>
        <fullName evidence="3">Uncharacterized protein</fullName>
    </submittedName>
</protein>